<dbReference type="InterPro" id="IPR011989">
    <property type="entry name" value="ARM-like"/>
</dbReference>
<sequence>MRRFFRFRIVTLLLLILAASITAAWIVDRERLLARIEDENHPISYYVEKHSYWSPASYLGGDTDTYESELSGKLAFSGNKVVSSQGMGSPTLRQPDIATLNQTIGLLDSTDLATRLSAARLLALYLQAVSGSGNLDTDSVSSRVHFQAVGVNRVRQLIRDSDADVRAAVALILGNTLYDRHTVTLMKQTFDEEQDQTVKLHLAWAYWKIGHNYDKAEYYVNRSQGKAGPSDSPKDRALRFDNGDHIAGPR</sequence>
<keyword evidence="3" id="KW-1185">Reference proteome</keyword>
<gene>
    <name evidence="2" type="ORF">Enr13x_53040</name>
</gene>
<accession>A0A518HX36</accession>
<dbReference type="SUPFAM" id="SSF48371">
    <property type="entry name" value="ARM repeat"/>
    <property type="match status" value="1"/>
</dbReference>
<protein>
    <recommendedName>
        <fullName evidence="4">HEAT repeat protein</fullName>
    </recommendedName>
</protein>
<dbReference type="Gene3D" id="1.25.10.10">
    <property type="entry name" value="Leucine-rich Repeat Variant"/>
    <property type="match status" value="1"/>
</dbReference>
<dbReference type="EMBL" id="CP037423">
    <property type="protein sequence ID" value="QDV45425.1"/>
    <property type="molecule type" value="Genomic_DNA"/>
</dbReference>
<feature type="region of interest" description="Disordered" evidence="1">
    <location>
        <begin position="223"/>
        <end position="250"/>
    </location>
</feature>
<organism evidence="2 3">
    <name type="scientific">Stieleria neptunia</name>
    <dbReference type="NCBI Taxonomy" id="2527979"/>
    <lineage>
        <taxon>Bacteria</taxon>
        <taxon>Pseudomonadati</taxon>
        <taxon>Planctomycetota</taxon>
        <taxon>Planctomycetia</taxon>
        <taxon>Pirellulales</taxon>
        <taxon>Pirellulaceae</taxon>
        <taxon>Stieleria</taxon>
    </lineage>
</organism>
<feature type="compositionally biased region" description="Basic and acidic residues" evidence="1">
    <location>
        <begin position="232"/>
        <end position="244"/>
    </location>
</feature>
<dbReference type="InterPro" id="IPR016024">
    <property type="entry name" value="ARM-type_fold"/>
</dbReference>
<dbReference type="RefSeq" id="WP_145389589.1">
    <property type="nucleotide sequence ID" value="NZ_CP037423.1"/>
</dbReference>
<proteinExistence type="predicted"/>
<dbReference type="Proteomes" id="UP000319004">
    <property type="component" value="Chromosome"/>
</dbReference>
<name>A0A518HX36_9BACT</name>
<evidence type="ECO:0000313" key="3">
    <source>
        <dbReference type="Proteomes" id="UP000319004"/>
    </source>
</evidence>
<dbReference type="KEGG" id="snep:Enr13x_53040"/>
<evidence type="ECO:0000256" key="1">
    <source>
        <dbReference type="SAM" id="MobiDB-lite"/>
    </source>
</evidence>
<evidence type="ECO:0000313" key="2">
    <source>
        <dbReference type="EMBL" id="QDV45425.1"/>
    </source>
</evidence>
<reference evidence="2 3" key="1">
    <citation type="submission" date="2019-03" db="EMBL/GenBank/DDBJ databases">
        <title>Deep-cultivation of Planctomycetes and their phenomic and genomic characterization uncovers novel biology.</title>
        <authorList>
            <person name="Wiegand S."/>
            <person name="Jogler M."/>
            <person name="Boedeker C."/>
            <person name="Pinto D."/>
            <person name="Vollmers J."/>
            <person name="Rivas-Marin E."/>
            <person name="Kohn T."/>
            <person name="Peeters S.H."/>
            <person name="Heuer A."/>
            <person name="Rast P."/>
            <person name="Oberbeckmann S."/>
            <person name="Bunk B."/>
            <person name="Jeske O."/>
            <person name="Meyerdierks A."/>
            <person name="Storesund J.E."/>
            <person name="Kallscheuer N."/>
            <person name="Luecker S."/>
            <person name="Lage O.M."/>
            <person name="Pohl T."/>
            <person name="Merkel B.J."/>
            <person name="Hornburger P."/>
            <person name="Mueller R.-W."/>
            <person name="Bruemmer F."/>
            <person name="Labrenz M."/>
            <person name="Spormann A.M."/>
            <person name="Op den Camp H."/>
            <person name="Overmann J."/>
            <person name="Amann R."/>
            <person name="Jetten M.S.M."/>
            <person name="Mascher T."/>
            <person name="Medema M.H."/>
            <person name="Devos D.P."/>
            <person name="Kaster A.-K."/>
            <person name="Ovreas L."/>
            <person name="Rohde M."/>
            <person name="Galperin M.Y."/>
            <person name="Jogler C."/>
        </authorList>
    </citation>
    <scope>NUCLEOTIDE SEQUENCE [LARGE SCALE GENOMIC DNA]</scope>
    <source>
        <strain evidence="2 3">Enr13</strain>
    </source>
</reference>
<evidence type="ECO:0008006" key="4">
    <source>
        <dbReference type="Google" id="ProtNLM"/>
    </source>
</evidence>
<dbReference type="AlphaFoldDB" id="A0A518HX36"/>